<accession>A0ABW5D4Z8</accession>
<organism evidence="1 2">
    <name type="scientific">Luteolibacter algae</name>
    <dbReference type="NCBI Taxonomy" id="454151"/>
    <lineage>
        <taxon>Bacteria</taxon>
        <taxon>Pseudomonadati</taxon>
        <taxon>Verrucomicrobiota</taxon>
        <taxon>Verrucomicrobiia</taxon>
        <taxon>Verrucomicrobiales</taxon>
        <taxon>Verrucomicrobiaceae</taxon>
        <taxon>Luteolibacter</taxon>
    </lineage>
</organism>
<keyword evidence="2" id="KW-1185">Reference proteome</keyword>
<protein>
    <submittedName>
        <fullName evidence="1">YdiY family protein</fullName>
    </submittedName>
</protein>
<gene>
    <name evidence="1" type="ORF">ACFSSA_00170</name>
</gene>
<sequence length="476" mass="52678">MKFLLPIGLFLFPITYSLGAEEPVWEFTGAAGLSFSDGNSDSAAYSVQFLGSYVKATEEAYLGVDYSYSEDDAVIATDSLKIFGQYNHDVSERFYLGIYGAYFRDSAADIDYRIDPSILLGFRAIDGDEMKLTFEAGPGFTWRERGGVKSEFATARFSEKFEYHFNETTKLWQSASLTPRIEDFSDYLFDLDVGIETRLTRQWSLRSFVRHRIDSTPAVGKGRSDTAFILGAAYDFGGLADPDEASGRRSLMPGADAPSANEDGLVSTAAIGFSLNKGNSDSSALSLAWNTAYTSNEREFVFDIEQSLRENDGATSEDRTDARVQYNRFMSERFYLGGTVGYLRDDLADIGYRATPAFLAGYTVIKNDLTNLTVEAGPAYTFESQGGVTDDYASVVAAERFTHKFSEIVSLHQSIEYTTELADTGNFAVVAEVGLDTKISNRLIWKVNAEYLFENRPAAGRLHHDTSLTSSIAVKF</sequence>
<dbReference type="RefSeq" id="WP_386817738.1">
    <property type="nucleotide sequence ID" value="NZ_JBHUIT010000001.1"/>
</dbReference>
<dbReference type="Pfam" id="PF04338">
    <property type="entry name" value="DUF481"/>
    <property type="match status" value="2"/>
</dbReference>
<proteinExistence type="predicted"/>
<dbReference type="InterPro" id="IPR007433">
    <property type="entry name" value="DUF481"/>
</dbReference>
<dbReference type="EMBL" id="JBHUIT010000001">
    <property type="protein sequence ID" value="MFD2255076.1"/>
    <property type="molecule type" value="Genomic_DNA"/>
</dbReference>
<reference evidence="2" key="1">
    <citation type="journal article" date="2019" name="Int. J. Syst. Evol. Microbiol.">
        <title>The Global Catalogue of Microorganisms (GCM) 10K type strain sequencing project: providing services to taxonomists for standard genome sequencing and annotation.</title>
        <authorList>
            <consortium name="The Broad Institute Genomics Platform"/>
            <consortium name="The Broad Institute Genome Sequencing Center for Infectious Disease"/>
            <person name="Wu L."/>
            <person name="Ma J."/>
        </authorList>
    </citation>
    <scope>NUCLEOTIDE SEQUENCE [LARGE SCALE GENOMIC DNA]</scope>
    <source>
        <strain evidence="2">CGMCC 4.7106</strain>
    </source>
</reference>
<evidence type="ECO:0000313" key="2">
    <source>
        <dbReference type="Proteomes" id="UP001597375"/>
    </source>
</evidence>
<name>A0ABW5D4Z8_9BACT</name>
<comment type="caution">
    <text evidence="1">The sequence shown here is derived from an EMBL/GenBank/DDBJ whole genome shotgun (WGS) entry which is preliminary data.</text>
</comment>
<dbReference type="Proteomes" id="UP001597375">
    <property type="component" value="Unassembled WGS sequence"/>
</dbReference>
<evidence type="ECO:0000313" key="1">
    <source>
        <dbReference type="EMBL" id="MFD2255076.1"/>
    </source>
</evidence>